<gene>
    <name evidence="3" type="ORF">niasHT_029571</name>
</gene>
<evidence type="ECO:0000313" key="4">
    <source>
        <dbReference type="Proteomes" id="UP001620626"/>
    </source>
</evidence>
<feature type="domain" description="Lon proteolytic" evidence="2">
    <location>
        <begin position="138"/>
        <end position="228"/>
    </location>
</feature>
<feature type="region of interest" description="Disordered" evidence="1">
    <location>
        <begin position="121"/>
        <end position="141"/>
    </location>
</feature>
<dbReference type="PANTHER" id="PTHR43718">
    <property type="entry name" value="LON PROTEASE"/>
    <property type="match status" value="1"/>
</dbReference>
<accession>A0ABD2JB69</accession>
<dbReference type="InterPro" id="IPR020568">
    <property type="entry name" value="Ribosomal_Su5_D2-typ_SF"/>
</dbReference>
<dbReference type="Proteomes" id="UP001620626">
    <property type="component" value="Unassembled WGS sequence"/>
</dbReference>
<dbReference type="InterPro" id="IPR008269">
    <property type="entry name" value="Lon_proteolytic"/>
</dbReference>
<proteinExistence type="predicted"/>
<dbReference type="EMBL" id="JBICBT010001015">
    <property type="protein sequence ID" value="KAL3087807.1"/>
    <property type="molecule type" value="Genomic_DNA"/>
</dbReference>
<comment type="caution">
    <text evidence="3">The sequence shown here is derived from an EMBL/GenBank/DDBJ whole genome shotgun (WGS) entry which is preliminary data.</text>
</comment>
<dbReference type="PRINTS" id="PR00830">
    <property type="entry name" value="ENDOLAPTASE"/>
</dbReference>
<evidence type="ECO:0000259" key="2">
    <source>
        <dbReference type="Pfam" id="PF05362"/>
    </source>
</evidence>
<dbReference type="AlphaFoldDB" id="A0ABD2JB69"/>
<organism evidence="3 4">
    <name type="scientific">Heterodera trifolii</name>
    <dbReference type="NCBI Taxonomy" id="157864"/>
    <lineage>
        <taxon>Eukaryota</taxon>
        <taxon>Metazoa</taxon>
        <taxon>Ecdysozoa</taxon>
        <taxon>Nematoda</taxon>
        <taxon>Chromadorea</taxon>
        <taxon>Rhabditida</taxon>
        <taxon>Tylenchina</taxon>
        <taxon>Tylenchomorpha</taxon>
        <taxon>Tylenchoidea</taxon>
        <taxon>Heteroderidae</taxon>
        <taxon>Heteroderinae</taxon>
        <taxon>Heterodera</taxon>
    </lineage>
</organism>
<evidence type="ECO:0000313" key="3">
    <source>
        <dbReference type="EMBL" id="KAL3087807.1"/>
    </source>
</evidence>
<evidence type="ECO:0000256" key="1">
    <source>
        <dbReference type="SAM" id="MobiDB-lite"/>
    </source>
</evidence>
<dbReference type="InterPro" id="IPR027065">
    <property type="entry name" value="Lon_Prtase"/>
</dbReference>
<protein>
    <recommendedName>
        <fullName evidence="2">Lon proteolytic domain-containing protein</fullName>
    </recommendedName>
</protein>
<dbReference type="Gene3D" id="3.30.230.10">
    <property type="match status" value="1"/>
</dbReference>
<dbReference type="SUPFAM" id="SSF54211">
    <property type="entry name" value="Ribosomal protein S5 domain 2-like"/>
    <property type="match status" value="1"/>
</dbReference>
<dbReference type="PANTHER" id="PTHR43718:SF2">
    <property type="entry name" value="LON PROTEASE HOMOLOG, MITOCHONDRIAL"/>
    <property type="match status" value="1"/>
</dbReference>
<dbReference type="Pfam" id="PF05362">
    <property type="entry name" value="Lon_C"/>
    <property type="match status" value="1"/>
</dbReference>
<dbReference type="InterPro" id="IPR014721">
    <property type="entry name" value="Ribsml_uS5_D2-typ_fold_subgr"/>
</dbReference>
<sequence>MPMTEKHQEMAPKCATNVAARSCACCEHVTVRKIRLDDEGEKKSNFAKFNVLAPGDDGIVYKDPMIGVVVGLSRSGTVTEETKGGGLMDANIDRRRRRARQSFNRLGDNRIHSFQKVHAQNGRHLPGESPTPHQPSFNGGYGKSGPSGALTEAIAFISIARGDKPRAKCAITGQLTIKGFVLKVSSIAEKTQSAMKGKFTTMVMPAGNKSDFDALPEEGRSGITPKFVMILTVCPLFKNKEYNKIF</sequence>
<name>A0ABD2JB69_9BILA</name>
<reference evidence="3 4" key="1">
    <citation type="submission" date="2024-10" db="EMBL/GenBank/DDBJ databases">
        <authorList>
            <person name="Kim D."/>
        </authorList>
    </citation>
    <scope>NUCLEOTIDE SEQUENCE [LARGE SCALE GENOMIC DNA]</scope>
    <source>
        <strain evidence="3">BH-2024</strain>
    </source>
</reference>
<keyword evidence="4" id="KW-1185">Reference proteome</keyword>